<reference evidence="1" key="1">
    <citation type="submission" date="2019-04" db="EMBL/GenBank/DDBJ databases">
        <authorList>
            <person name="Brambilla D."/>
        </authorList>
    </citation>
    <scope>NUCLEOTIDE SEQUENCE</scope>
    <source>
        <strain evidence="1">BAL1</strain>
    </source>
</reference>
<accession>A0A486XJN2</accession>
<proteinExistence type="predicted"/>
<dbReference type="Pfam" id="PF09952">
    <property type="entry name" value="AbiEi_2"/>
    <property type="match status" value="1"/>
</dbReference>
<evidence type="ECO:0000313" key="1">
    <source>
        <dbReference type="EMBL" id="VHO02728.1"/>
    </source>
</evidence>
<dbReference type="EMBL" id="CAAJGR010000073">
    <property type="protein sequence ID" value="VHO02728.1"/>
    <property type="molecule type" value="Genomic_DNA"/>
</dbReference>
<protein>
    <submittedName>
        <fullName evidence="1">Uncharacterized protein</fullName>
    </submittedName>
</protein>
<gene>
    <name evidence="1" type="ORF">BAL341_973</name>
</gene>
<dbReference type="AlphaFoldDB" id="A0A486XJN2"/>
<name>A0A486XJN2_9GAMM</name>
<dbReference type="InterPro" id="IPR019238">
    <property type="entry name" value="AbiEi_2"/>
</dbReference>
<organism evidence="1">
    <name type="scientific">Rheinheimera sp. BAL341</name>
    <dbReference type="NCBI Taxonomy" id="1708203"/>
    <lineage>
        <taxon>Bacteria</taxon>
        <taxon>Pseudomonadati</taxon>
        <taxon>Pseudomonadota</taxon>
        <taxon>Gammaproteobacteria</taxon>
        <taxon>Chromatiales</taxon>
        <taxon>Chromatiaceae</taxon>
        <taxon>Rheinheimera</taxon>
    </lineage>
</organism>
<sequence length="339" mass="38151">MSDLLLQVADILKNNTNLKIEARLERGSVDGWLTVCCAEHKYTWQVEAKNRLTRPVLAKLIFQDQILGNGESVLVAPYINENLAELCREKQLSFADLAGNVYLCRPPLYIDIRGRKPMPEHQVQLNRQSTGKAFQPKGAKLVMLLLLKPELVNEPMRAIANQAEIALGTVKQVLDDLKLLGFIVDKGKGGKVLAETELMLTRWLDAYPHNLAAKLKHALYTADDLSLIRNSNLAQYNALWGGEVAAEAYTHYLKPKKHLLYADQIAQKALLKAFRLRRLRPNESEDNAIEMVEPPIAIEKLSGIKPGMVNPLLVYAELLASNDPRNLETAQRLYHDYLS</sequence>